<reference evidence="1" key="1">
    <citation type="journal article" date="2021" name="bioRxiv">
        <title>Whole Genome Assembly and Annotation of Northern Wild Rice, Zizania palustris L., Supports a Whole Genome Duplication in the Zizania Genus.</title>
        <authorList>
            <person name="Haas M."/>
            <person name="Kono T."/>
            <person name="Macchietto M."/>
            <person name="Millas R."/>
            <person name="McGilp L."/>
            <person name="Shao M."/>
            <person name="Duquette J."/>
            <person name="Hirsch C.N."/>
            <person name="Kimball J."/>
        </authorList>
    </citation>
    <scope>NUCLEOTIDE SEQUENCE</scope>
    <source>
        <tissue evidence="1">Fresh leaf tissue</tissue>
    </source>
</reference>
<dbReference type="PANTHER" id="PTHR34395:SF5">
    <property type="entry name" value="DIHYDRONEOPTERIN ALDOLASE_EPIMERASE DOMAIN-CONTAINING PROTEIN"/>
    <property type="match status" value="1"/>
</dbReference>
<proteinExistence type="predicted"/>
<evidence type="ECO:0000313" key="1">
    <source>
        <dbReference type="EMBL" id="KAG8051035.1"/>
    </source>
</evidence>
<dbReference type="AlphaFoldDB" id="A0A8J5R4E1"/>
<comment type="caution">
    <text evidence="1">The sequence shown here is derived from an EMBL/GenBank/DDBJ whole genome shotgun (WGS) entry which is preliminary data.</text>
</comment>
<keyword evidence="2" id="KW-1185">Reference proteome</keyword>
<reference evidence="1" key="2">
    <citation type="submission" date="2021-02" db="EMBL/GenBank/DDBJ databases">
        <authorList>
            <person name="Kimball J.A."/>
            <person name="Haas M.W."/>
            <person name="Macchietto M."/>
            <person name="Kono T."/>
            <person name="Duquette J."/>
            <person name="Shao M."/>
        </authorList>
    </citation>
    <scope>NUCLEOTIDE SEQUENCE</scope>
    <source>
        <tissue evidence="1">Fresh leaf tissue</tissue>
    </source>
</reference>
<evidence type="ECO:0000313" key="2">
    <source>
        <dbReference type="Proteomes" id="UP000729402"/>
    </source>
</evidence>
<dbReference type="OrthoDB" id="690950at2759"/>
<protein>
    <submittedName>
        <fullName evidence="1">Uncharacterized protein</fullName>
    </submittedName>
</protein>
<dbReference type="Proteomes" id="UP000729402">
    <property type="component" value="Unassembled WGS sequence"/>
</dbReference>
<name>A0A8J5R4E1_ZIZPA</name>
<dbReference type="EMBL" id="JAAALK010000289">
    <property type="protein sequence ID" value="KAG8051035.1"/>
    <property type="molecule type" value="Genomic_DNA"/>
</dbReference>
<sequence>MQGRKVVPDGMIPYDIPKVKKFRSKPFPLFDSMEKLYEGSIATGELNFTSTETIDLPPPSPNECVNLDNPSEVSVNLFFANLDGQRESNNTINLDEEELRNSSCSGHKGASYGKKRKQNQIAGVLQEYVDFRKKQTSDFNDELDGKTKPKDDCSIKNCLAILESIEELSDDEKALATNIFKCELNREIFINFKNPNIRLLWIKGEIASKEYEA</sequence>
<accession>A0A8J5R4E1</accession>
<organism evidence="1 2">
    <name type="scientific">Zizania palustris</name>
    <name type="common">Northern wild rice</name>
    <dbReference type="NCBI Taxonomy" id="103762"/>
    <lineage>
        <taxon>Eukaryota</taxon>
        <taxon>Viridiplantae</taxon>
        <taxon>Streptophyta</taxon>
        <taxon>Embryophyta</taxon>
        <taxon>Tracheophyta</taxon>
        <taxon>Spermatophyta</taxon>
        <taxon>Magnoliopsida</taxon>
        <taxon>Liliopsida</taxon>
        <taxon>Poales</taxon>
        <taxon>Poaceae</taxon>
        <taxon>BOP clade</taxon>
        <taxon>Oryzoideae</taxon>
        <taxon>Oryzeae</taxon>
        <taxon>Zizaniinae</taxon>
        <taxon>Zizania</taxon>
    </lineage>
</organism>
<gene>
    <name evidence="1" type="ORF">GUJ93_ZPchr0009g1163</name>
</gene>
<dbReference type="PANTHER" id="PTHR34395">
    <property type="entry name" value="OS11G0427500 PROTEIN"/>
    <property type="match status" value="1"/>
</dbReference>